<dbReference type="Pfam" id="PF00892">
    <property type="entry name" value="EamA"/>
    <property type="match status" value="2"/>
</dbReference>
<feature type="transmembrane region" description="Helical" evidence="2">
    <location>
        <begin position="282"/>
        <end position="303"/>
    </location>
</feature>
<proteinExistence type="inferred from homology"/>
<accession>A0A1W1XHU5</accession>
<evidence type="ECO:0000313" key="4">
    <source>
        <dbReference type="EMBL" id="SMC23530.1"/>
    </source>
</evidence>
<feature type="domain" description="EamA" evidence="3">
    <location>
        <begin position="148"/>
        <end position="301"/>
    </location>
</feature>
<dbReference type="RefSeq" id="WP_084115561.1">
    <property type="nucleotide sequence ID" value="NZ_FWXH01000005.1"/>
</dbReference>
<comment type="similarity">
    <text evidence="1">Belongs to the EamA transporter family.</text>
</comment>
<keyword evidence="2" id="KW-1133">Transmembrane helix</keyword>
<feature type="transmembrane region" description="Helical" evidence="2">
    <location>
        <begin position="231"/>
        <end position="249"/>
    </location>
</feature>
<keyword evidence="2" id="KW-0812">Transmembrane</keyword>
<feature type="transmembrane region" description="Helical" evidence="2">
    <location>
        <begin position="32"/>
        <end position="54"/>
    </location>
</feature>
<reference evidence="4 5" key="1">
    <citation type="submission" date="2017-04" db="EMBL/GenBank/DDBJ databases">
        <authorList>
            <person name="Afonso C.L."/>
            <person name="Miller P.J."/>
            <person name="Scott M.A."/>
            <person name="Spackman E."/>
            <person name="Goraichik I."/>
            <person name="Dimitrov K.M."/>
            <person name="Suarez D.L."/>
            <person name="Swayne D.E."/>
        </authorList>
    </citation>
    <scope>NUCLEOTIDE SEQUENCE [LARGE SCALE GENOMIC DNA]</scope>
    <source>
        <strain evidence="4 5">DSM 12555</strain>
    </source>
</reference>
<feature type="transmembrane region" description="Helical" evidence="2">
    <location>
        <begin position="256"/>
        <end position="276"/>
    </location>
</feature>
<evidence type="ECO:0000259" key="3">
    <source>
        <dbReference type="Pfam" id="PF00892"/>
    </source>
</evidence>
<feature type="transmembrane region" description="Helical" evidence="2">
    <location>
        <begin position="7"/>
        <end position="26"/>
    </location>
</feature>
<protein>
    <submittedName>
        <fullName evidence="4">Threonine/homoserine efflux transporter RhtA</fullName>
    </submittedName>
</protein>
<dbReference type="AlphaFoldDB" id="A0A1W1XHU5"/>
<dbReference type="GO" id="GO:0016020">
    <property type="term" value="C:membrane"/>
    <property type="evidence" value="ECO:0007669"/>
    <property type="project" value="InterPro"/>
</dbReference>
<gene>
    <name evidence="4" type="ORF">SAMN02745134_01947</name>
</gene>
<dbReference type="InterPro" id="IPR037185">
    <property type="entry name" value="EmrE-like"/>
</dbReference>
<feature type="domain" description="EamA" evidence="3">
    <location>
        <begin position="4"/>
        <end position="138"/>
    </location>
</feature>
<dbReference type="SUPFAM" id="SSF103481">
    <property type="entry name" value="Multidrug resistance efflux transporter EmrE"/>
    <property type="match status" value="2"/>
</dbReference>
<evidence type="ECO:0000256" key="1">
    <source>
        <dbReference type="ARBA" id="ARBA00007362"/>
    </source>
</evidence>
<organism evidence="4 5">
    <name type="scientific">Clostridium acidisoli DSM 12555</name>
    <dbReference type="NCBI Taxonomy" id="1121291"/>
    <lineage>
        <taxon>Bacteria</taxon>
        <taxon>Bacillati</taxon>
        <taxon>Bacillota</taxon>
        <taxon>Clostridia</taxon>
        <taxon>Eubacteriales</taxon>
        <taxon>Clostridiaceae</taxon>
        <taxon>Clostridium</taxon>
    </lineage>
</organism>
<dbReference type="EMBL" id="FWXH01000005">
    <property type="protein sequence ID" value="SMC23530.1"/>
    <property type="molecule type" value="Genomic_DNA"/>
</dbReference>
<keyword evidence="2" id="KW-0472">Membrane</keyword>
<dbReference type="OrthoDB" id="9813604at2"/>
<feature type="transmembrane region" description="Helical" evidence="2">
    <location>
        <begin position="177"/>
        <end position="197"/>
    </location>
</feature>
<dbReference type="STRING" id="1121291.SAMN02745134_01947"/>
<dbReference type="InterPro" id="IPR000620">
    <property type="entry name" value="EamA_dom"/>
</dbReference>
<name>A0A1W1XHU5_9CLOT</name>
<dbReference type="Proteomes" id="UP000192468">
    <property type="component" value="Unassembled WGS sequence"/>
</dbReference>
<dbReference type="PANTHER" id="PTHR22911">
    <property type="entry name" value="ACYL-MALONYL CONDENSING ENZYME-RELATED"/>
    <property type="match status" value="1"/>
</dbReference>
<evidence type="ECO:0000313" key="5">
    <source>
        <dbReference type="Proteomes" id="UP000192468"/>
    </source>
</evidence>
<feature type="transmembrane region" description="Helical" evidence="2">
    <location>
        <begin position="147"/>
        <end position="165"/>
    </location>
</feature>
<feature type="transmembrane region" description="Helical" evidence="2">
    <location>
        <begin position="93"/>
        <end position="116"/>
    </location>
</feature>
<dbReference type="PANTHER" id="PTHR22911:SF137">
    <property type="entry name" value="SOLUTE CARRIER FAMILY 35 MEMBER G2-RELATED"/>
    <property type="match status" value="1"/>
</dbReference>
<sequence>MKQGYIYIALSTILFSTMEISLKLLSNQFNPIQITFLRFFIGSVILIPIALKNLKSKNLSLNINDFKFFALSGFICVVVSMTLYQLAILYSKASIVAILFSCNPIFVIPLAFFILGEKVYKHTIISLAVSIIGIIFILNPLKLADSPLGIILTFLSAGTFALYGIVGTKKSSKYGGIICSCFSFLLGSLEMLILILISKIHFISYALSKTTFKTFANIPILKGISIGNIPSLIYIGIFITGLGYSFYFLSMEKTSVATASLVFYIKPAFAPVLALIILKEPIFINTLIGILLIVVSSCITFVFNNKISNKVHNENSKDDNAVNI</sequence>
<keyword evidence="5" id="KW-1185">Reference proteome</keyword>
<feature type="transmembrane region" description="Helical" evidence="2">
    <location>
        <begin position="66"/>
        <end position="87"/>
    </location>
</feature>
<feature type="transmembrane region" description="Helical" evidence="2">
    <location>
        <begin position="123"/>
        <end position="141"/>
    </location>
</feature>
<evidence type="ECO:0000256" key="2">
    <source>
        <dbReference type="SAM" id="Phobius"/>
    </source>
</evidence>